<organism evidence="2 3">
    <name type="scientific">Streptomyces chrestomyceticus</name>
    <dbReference type="NCBI Taxonomy" id="68185"/>
    <lineage>
        <taxon>Bacteria</taxon>
        <taxon>Bacillati</taxon>
        <taxon>Actinomycetota</taxon>
        <taxon>Actinomycetes</taxon>
        <taxon>Kitasatosporales</taxon>
        <taxon>Streptomycetaceae</taxon>
        <taxon>Streptomyces</taxon>
    </lineage>
</organism>
<gene>
    <name evidence="2" type="ORF">RB636_33990</name>
</gene>
<evidence type="ECO:0000313" key="3">
    <source>
        <dbReference type="Proteomes" id="UP001348265"/>
    </source>
</evidence>
<evidence type="ECO:0000256" key="1">
    <source>
        <dbReference type="SAM" id="MobiDB-lite"/>
    </source>
</evidence>
<protein>
    <submittedName>
        <fullName evidence="2">DUF5994 family protein</fullName>
    </submittedName>
</protein>
<sequence>MTTISVPPTTPQRSLPARFALLPQGTGLHRIDGAWWPRTRHLATELPPLLDALAPRWGRITRVTVDTSMWNTGPHRLVLGRRVIHISRSAGMGHRHTVCLLSLGTGRCDLLVLPPDTPADQAGRIMANASHAGGGAGRRLGAAGHSPYTTAG</sequence>
<dbReference type="EMBL" id="JAVFKM010000025">
    <property type="protein sequence ID" value="MEF3118176.1"/>
    <property type="molecule type" value="Genomic_DNA"/>
</dbReference>
<dbReference type="Proteomes" id="UP001348265">
    <property type="component" value="Unassembled WGS sequence"/>
</dbReference>
<proteinExistence type="predicted"/>
<reference evidence="2 3" key="1">
    <citation type="submission" date="2023-08" db="EMBL/GenBank/DDBJ databases">
        <authorList>
            <person name="Sharma P."/>
            <person name="Verma V."/>
            <person name="Mohan M.K."/>
            <person name="Dubey A.K."/>
        </authorList>
    </citation>
    <scope>NUCLEOTIDE SEQUENCE [LARGE SCALE GENOMIC DNA]</scope>
    <source>
        <strain evidence="2 3">ADP4</strain>
    </source>
</reference>
<comment type="caution">
    <text evidence="2">The sequence shown here is derived from an EMBL/GenBank/DDBJ whole genome shotgun (WGS) entry which is preliminary data.</text>
</comment>
<keyword evidence="3" id="KW-1185">Reference proteome</keyword>
<name>A0ABU7X3T4_9ACTN</name>
<feature type="region of interest" description="Disordered" evidence="1">
    <location>
        <begin position="132"/>
        <end position="152"/>
    </location>
</feature>
<accession>A0ABU7X3T4</accession>
<dbReference type="Pfam" id="PF19457">
    <property type="entry name" value="DUF5994"/>
    <property type="match status" value="1"/>
</dbReference>
<evidence type="ECO:0000313" key="2">
    <source>
        <dbReference type="EMBL" id="MEF3118176.1"/>
    </source>
</evidence>
<dbReference type="RefSeq" id="WP_331789362.1">
    <property type="nucleotide sequence ID" value="NZ_JAVFKM010000025.1"/>
</dbReference>
<dbReference type="InterPro" id="IPR046036">
    <property type="entry name" value="DUF5994"/>
</dbReference>